<gene>
    <name evidence="1" type="ORF">ACHAXA_010356</name>
</gene>
<protein>
    <recommendedName>
        <fullName evidence="3">Ankyrin repeat protein</fullName>
    </recommendedName>
</protein>
<sequence>MRDDRGYTALHAIAAYNRWTDGREIVPVVRTILRAADEVDYAPSLRLYADVSVNDVDEISSRRGSWRLLSDQENRASWSPLHLVCVQGGIARGKVPLMKAMLQVDEDERVEVVSQFQCRTLMLLDR</sequence>
<keyword evidence="2" id="KW-1185">Reference proteome</keyword>
<evidence type="ECO:0008006" key="3">
    <source>
        <dbReference type="Google" id="ProtNLM"/>
    </source>
</evidence>
<organism evidence="1 2">
    <name type="scientific">Cyclostephanos tholiformis</name>
    <dbReference type="NCBI Taxonomy" id="382380"/>
    <lineage>
        <taxon>Eukaryota</taxon>
        <taxon>Sar</taxon>
        <taxon>Stramenopiles</taxon>
        <taxon>Ochrophyta</taxon>
        <taxon>Bacillariophyta</taxon>
        <taxon>Coscinodiscophyceae</taxon>
        <taxon>Thalassiosirophycidae</taxon>
        <taxon>Stephanodiscales</taxon>
        <taxon>Stephanodiscaceae</taxon>
        <taxon>Cyclostephanos</taxon>
    </lineage>
</organism>
<name>A0ABD3RTX0_9STRA</name>
<evidence type="ECO:0000313" key="1">
    <source>
        <dbReference type="EMBL" id="KAL3816051.1"/>
    </source>
</evidence>
<accession>A0ABD3RTX0</accession>
<dbReference type="Proteomes" id="UP001530377">
    <property type="component" value="Unassembled WGS sequence"/>
</dbReference>
<evidence type="ECO:0000313" key="2">
    <source>
        <dbReference type="Proteomes" id="UP001530377"/>
    </source>
</evidence>
<dbReference type="EMBL" id="JALLPB020000168">
    <property type="protein sequence ID" value="KAL3816051.1"/>
    <property type="molecule type" value="Genomic_DNA"/>
</dbReference>
<proteinExistence type="predicted"/>
<reference evidence="1 2" key="1">
    <citation type="submission" date="2024-10" db="EMBL/GenBank/DDBJ databases">
        <title>Updated reference genomes for cyclostephanoid diatoms.</title>
        <authorList>
            <person name="Roberts W.R."/>
            <person name="Alverson A.J."/>
        </authorList>
    </citation>
    <scope>NUCLEOTIDE SEQUENCE [LARGE SCALE GENOMIC DNA]</scope>
    <source>
        <strain evidence="1 2">AJA228-03</strain>
    </source>
</reference>
<comment type="caution">
    <text evidence="1">The sequence shown here is derived from an EMBL/GenBank/DDBJ whole genome shotgun (WGS) entry which is preliminary data.</text>
</comment>
<dbReference type="AlphaFoldDB" id="A0ABD3RTX0"/>